<organism evidence="1">
    <name type="scientific">Neisseria gonorrhoeae</name>
    <dbReference type="NCBI Taxonomy" id="485"/>
    <lineage>
        <taxon>Bacteria</taxon>
        <taxon>Pseudomonadati</taxon>
        <taxon>Pseudomonadota</taxon>
        <taxon>Betaproteobacteria</taxon>
        <taxon>Neisseriales</taxon>
        <taxon>Neisseriaceae</taxon>
        <taxon>Neisseria</taxon>
    </lineage>
</organism>
<gene>
    <name evidence="1" type="ORF">NCTC11421_00086</name>
</gene>
<evidence type="ECO:0000313" key="1">
    <source>
        <dbReference type="EMBL" id="SUA20008.1"/>
    </source>
</evidence>
<protein>
    <submittedName>
        <fullName evidence="1">Uncharacterized protein</fullName>
    </submittedName>
</protein>
<reference evidence="1" key="1">
    <citation type="submission" date="2018-06" db="EMBL/GenBank/DDBJ databases">
        <authorList>
            <consortium name="Pathogen Informatics"/>
            <person name="Doyle S."/>
        </authorList>
    </citation>
    <scope>NUCLEOTIDE SEQUENCE [LARGE SCALE GENOMIC DNA]</scope>
    <source>
        <strain evidence="1">NCTC11421</strain>
    </source>
</reference>
<accession>A0A378VUR9</accession>
<proteinExistence type="predicted"/>
<dbReference type="AlphaFoldDB" id="A0A378VUR9"/>
<name>A0A378VUR9_NEIGO</name>
<dbReference type="EMBL" id="UGRI01000001">
    <property type="protein sequence ID" value="SUA20008.1"/>
    <property type="molecule type" value="Genomic_DNA"/>
</dbReference>
<sequence>MECAGLCLMHNLFCRDMLFGILVSERSDTKVMICRRLFLKHLSSAAKCRLKKPFRRLLYVSRNHTVCEYFALVSLWRRW</sequence>